<keyword evidence="2" id="KW-1185">Reference proteome</keyword>
<proteinExistence type="predicted"/>
<accession>A0A8T5UU26</accession>
<evidence type="ECO:0000313" key="2">
    <source>
        <dbReference type="Proteomes" id="UP000825933"/>
    </source>
</evidence>
<comment type="caution">
    <text evidence="1">The sequence shown here is derived from an EMBL/GenBank/DDBJ whole genome shotgun (WGS) entry which is preliminary data.</text>
</comment>
<dbReference type="RefSeq" id="WP_223791094.1">
    <property type="nucleotide sequence ID" value="NZ_JAIOUQ010000005.1"/>
</dbReference>
<reference evidence="2" key="1">
    <citation type="journal article" date="2022" name="Microbiol. Resour. Announc.">
        <title>Draft Genome Sequence of a Methanogenic Archaeon from West Spitsbergen Permafrost.</title>
        <authorList>
            <person name="Trubitsyn V."/>
            <person name="Rivkina E."/>
            <person name="Shcherbakova V."/>
        </authorList>
    </citation>
    <scope>NUCLEOTIDE SEQUENCE [LARGE SCALE GENOMIC DNA]</scope>
    <source>
        <strain evidence="2">VT</strain>
    </source>
</reference>
<evidence type="ECO:0000313" key="1">
    <source>
        <dbReference type="EMBL" id="MBZ2165466.1"/>
    </source>
</evidence>
<dbReference type="EMBL" id="JAIOUQ010000005">
    <property type="protein sequence ID" value="MBZ2165466.1"/>
    <property type="molecule type" value="Genomic_DNA"/>
</dbReference>
<name>A0A8T5UU26_9EURY</name>
<dbReference type="Proteomes" id="UP000825933">
    <property type="component" value="Unassembled WGS sequence"/>
</dbReference>
<gene>
    <name evidence="1" type="ORF">K8N75_05360</name>
</gene>
<protein>
    <submittedName>
        <fullName evidence="1">Uncharacterized protein</fullName>
    </submittedName>
</protein>
<organism evidence="1 2">
    <name type="scientific">Methanobacterium spitsbergense</name>
    <dbReference type="NCBI Taxonomy" id="2874285"/>
    <lineage>
        <taxon>Archaea</taxon>
        <taxon>Methanobacteriati</taxon>
        <taxon>Methanobacteriota</taxon>
        <taxon>Methanomada group</taxon>
        <taxon>Methanobacteria</taxon>
        <taxon>Methanobacteriales</taxon>
        <taxon>Methanobacteriaceae</taxon>
        <taxon>Methanobacterium</taxon>
    </lineage>
</organism>
<sequence>MDLYNYNPRNKMQPAIEKIIRVPDPRAVNPLLKALKMSKKHSKLILNALLAYVSSHEDYIWEINTDDDLLIQWSAKYALISLCLQPYSKNAEVVQLNHVSELIEAVPEFSKFILDIGIQISSPDTHERIRGIKNIGRREDRLFDDVLHKIFQEDPDKSVRDAVKSLLKHSNFEASFNSMIKNAWSDDNRTNLETESYNDINYRDMEAQIEENDEYMDDIISGLYRNR</sequence>
<dbReference type="AlphaFoldDB" id="A0A8T5UU26"/>